<accession>A0A9P4WFK8</accession>
<keyword evidence="7" id="KW-1185">Reference proteome</keyword>
<dbReference type="Pfam" id="PF10417">
    <property type="entry name" value="1-cysPrx_C"/>
    <property type="match status" value="1"/>
</dbReference>
<feature type="region of interest" description="Disordered" evidence="4">
    <location>
        <begin position="124"/>
        <end position="163"/>
    </location>
</feature>
<dbReference type="GO" id="GO:0033554">
    <property type="term" value="P:cellular response to stress"/>
    <property type="evidence" value="ECO:0007669"/>
    <property type="project" value="TreeGrafter"/>
</dbReference>
<evidence type="ECO:0000256" key="4">
    <source>
        <dbReference type="SAM" id="MobiDB-lite"/>
    </source>
</evidence>
<proteinExistence type="inferred from homology"/>
<dbReference type="Gene3D" id="3.40.30.10">
    <property type="entry name" value="Glutaredoxin"/>
    <property type="match status" value="1"/>
</dbReference>
<dbReference type="InterPro" id="IPR050217">
    <property type="entry name" value="Peroxiredoxin"/>
</dbReference>
<protein>
    <recommendedName>
        <fullName evidence="5">Peroxiredoxin C-terminal domain-containing protein</fullName>
    </recommendedName>
</protein>
<dbReference type="SUPFAM" id="SSF52833">
    <property type="entry name" value="Thioredoxin-like"/>
    <property type="match status" value="1"/>
</dbReference>
<evidence type="ECO:0000259" key="5">
    <source>
        <dbReference type="Pfam" id="PF10417"/>
    </source>
</evidence>
<evidence type="ECO:0000256" key="2">
    <source>
        <dbReference type="ARBA" id="ARBA00023002"/>
    </source>
</evidence>
<name>A0A9P4WFK8_9PLEO</name>
<dbReference type="GO" id="GO:0008379">
    <property type="term" value="F:thioredoxin peroxidase activity"/>
    <property type="evidence" value="ECO:0007669"/>
    <property type="project" value="TreeGrafter"/>
</dbReference>
<dbReference type="InterPro" id="IPR019479">
    <property type="entry name" value="Peroxiredoxin_C"/>
</dbReference>
<dbReference type="EMBL" id="SWKV01000233">
    <property type="protein sequence ID" value="KAF3030279.1"/>
    <property type="molecule type" value="Genomic_DNA"/>
</dbReference>
<organism evidence="6 7">
    <name type="scientific">Didymella heteroderae</name>
    <dbReference type="NCBI Taxonomy" id="1769908"/>
    <lineage>
        <taxon>Eukaryota</taxon>
        <taxon>Fungi</taxon>
        <taxon>Dikarya</taxon>
        <taxon>Ascomycota</taxon>
        <taxon>Pezizomycotina</taxon>
        <taxon>Dothideomycetes</taxon>
        <taxon>Pleosporomycetidae</taxon>
        <taxon>Pleosporales</taxon>
        <taxon>Pleosporineae</taxon>
        <taxon>Didymellaceae</taxon>
        <taxon>Didymella</taxon>
    </lineage>
</organism>
<feature type="coiled-coil region" evidence="3">
    <location>
        <begin position="64"/>
        <end position="91"/>
    </location>
</feature>
<keyword evidence="3" id="KW-0175">Coiled coil</keyword>
<evidence type="ECO:0000256" key="3">
    <source>
        <dbReference type="SAM" id="Coils"/>
    </source>
</evidence>
<dbReference type="PANTHER" id="PTHR10681">
    <property type="entry name" value="THIOREDOXIN PEROXIDASE"/>
    <property type="match status" value="1"/>
</dbReference>
<dbReference type="GO" id="GO:0045454">
    <property type="term" value="P:cell redox homeostasis"/>
    <property type="evidence" value="ECO:0007669"/>
    <property type="project" value="TreeGrafter"/>
</dbReference>
<evidence type="ECO:0000313" key="6">
    <source>
        <dbReference type="EMBL" id="KAF3030279.1"/>
    </source>
</evidence>
<comment type="caution">
    <text evidence="6">The sequence shown here is derived from an EMBL/GenBank/DDBJ whole genome shotgun (WGS) entry which is preliminary data.</text>
</comment>
<keyword evidence="2" id="KW-0560">Oxidoreductase</keyword>
<evidence type="ECO:0000313" key="7">
    <source>
        <dbReference type="Proteomes" id="UP000758155"/>
    </source>
</evidence>
<dbReference type="GO" id="GO:0006979">
    <property type="term" value="P:response to oxidative stress"/>
    <property type="evidence" value="ECO:0007669"/>
    <property type="project" value="TreeGrafter"/>
</dbReference>
<comment type="similarity">
    <text evidence="1">Belongs to the peroxiredoxin family. AhpC/Prx1 subfamily.</text>
</comment>
<dbReference type="PANTHER" id="PTHR10681:SF128">
    <property type="entry name" value="THIOREDOXIN-DEPENDENT PEROXIDE REDUCTASE, MITOCHONDRIAL"/>
    <property type="match status" value="1"/>
</dbReference>
<reference evidence="6" key="1">
    <citation type="submission" date="2019-04" db="EMBL/GenBank/DDBJ databases">
        <title>Sequencing of skin fungus with MAO and IRED activity.</title>
        <authorList>
            <person name="Marsaioli A.J."/>
            <person name="Bonatto J.M.C."/>
            <person name="Reis Junior O."/>
        </authorList>
    </citation>
    <scope>NUCLEOTIDE SEQUENCE</scope>
    <source>
        <strain evidence="6">28M1</strain>
    </source>
</reference>
<dbReference type="GO" id="GO:0042744">
    <property type="term" value="P:hydrogen peroxide catabolic process"/>
    <property type="evidence" value="ECO:0007669"/>
    <property type="project" value="TreeGrafter"/>
</dbReference>
<feature type="compositionally biased region" description="Low complexity" evidence="4">
    <location>
        <begin position="124"/>
        <end position="139"/>
    </location>
</feature>
<evidence type="ECO:0000256" key="1">
    <source>
        <dbReference type="ARBA" id="ARBA00009796"/>
    </source>
</evidence>
<sequence>MPATKLAETTVFSSKQKVTLNNVNVGRSVLETLRLLEALQATAKHGTLCPVGWKPSSLTSNTIKTISEMLVESYEERLANLQKEFGDITVTDLDAKHRDDAKLETVLHVEPADAIDPAINPLAESSDAASEAGSDAHGAPLSPGRLSSMPRAPAPLSREQSDLSDLYQSKALALDGPFAATDAPVKTPSTQDAPLLETQFQMQTARYGPGHRSAHQTKRAHSALTKKSTHLGSHPNTYESRGGLAVRLEFADPTASPIVSPRVDLKATFPPKSRRSLASEPSTNVVPSLSRAASWSEVLQTEGSSTSRLAPAMMDAGGDKQTRLQATIQDIKRMGTGLVSPRPDYSANKQKIGDESYLDYFGATTNNRG</sequence>
<dbReference type="InterPro" id="IPR036249">
    <property type="entry name" value="Thioredoxin-like_sf"/>
</dbReference>
<dbReference type="GO" id="GO:0005829">
    <property type="term" value="C:cytosol"/>
    <property type="evidence" value="ECO:0007669"/>
    <property type="project" value="TreeGrafter"/>
</dbReference>
<feature type="domain" description="Peroxiredoxin C-terminal" evidence="5">
    <location>
        <begin position="38"/>
        <end position="55"/>
    </location>
</feature>
<dbReference type="AlphaFoldDB" id="A0A9P4WFK8"/>
<dbReference type="Proteomes" id="UP000758155">
    <property type="component" value="Unassembled WGS sequence"/>
</dbReference>
<gene>
    <name evidence="6" type="ORF">E8E12_000739</name>
</gene>